<dbReference type="RefSeq" id="WP_160739572.1">
    <property type="nucleotide sequence ID" value="NZ_WTYQ01000003.1"/>
</dbReference>
<keyword evidence="3" id="KW-1185">Reference proteome</keyword>
<keyword evidence="1" id="KW-0732">Signal</keyword>
<comment type="caution">
    <text evidence="2">The sequence shown here is derived from an EMBL/GenBank/DDBJ whole genome shotgun (WGS) entry which is preliminary data.</text>
</comment>
<dbReference type="Pfam" id="PF09912">
    <property type="entry name" value="DUF2141"/>
    <property type="match status" value="1"/>
</dbReference>
<organism evidence="2 3">
    <name type="scientific">Altericroceibacterium indicum</name>
    <dbReference type="NCBI Taxonomy" id="374177"/>
    <lineage>
        <taxon>Bacteria</taxon>
        <taxon>Pseudomonadati</taxon>
        <taxon>Pseudomonadota</taxon>
        <taxon>Alphaproteobacteria</taxon>
        <taxon>Sphingomonadales</taxon>
        <taxon>Erythrobacteraceae</taxon>
        <taxon>Altericroceibacterium</taxon>
    </lineage>
</organism>
<evidence type="ECO:0000313" key="3">
    <source>
        <dbReference type="Proteomes" id="UP000460561"/>
    </source>
</evidence>
<dbReference type="OrthoDB" id="7189112at2"/>
<proteinExistence type="predicted"/>
<evidence type="ECO:0000313" key="2">
    <source>
        <dbReference type="EMBL" id="MXP26392.1"/>
    </source>
</evidence>
<feature type="signal peptide" evidence="1">
    <location>
        <begin position="1"/>
        <end position="31"/>
    </location>
</feature>
<sequence length="166" mass="17587">MIKSTKLRSALMGISAVTAVSLGMLATPAAAATPPANCEGEKSDTWVHVVVEGVRNSDGLIGVTLYSDDSSKFLAKGGSLYTERFKAKAGTTNTCIFVPKPGVYAIVVYHDENGNRKFDRSGLGLPTEGFGFTNNPSTLAGIPTFSSVRLNIGKTNLGTRIKLRYP</sequence>
<accession>A0A845A7Q5</accession>
<dbReference type="Proteomes" id="UP000460561">
    <property type="component" value="Unassembled WGS sequence"/>
</dbReference>
<dbReference type="EMBL" id="WTYQ01000003">
    <property type="protein sequence ID" value="MXP26392.1"/>
    <property type="molecule type" value="Genomic_DNA"/>
</dbReference>
<dbReference type="AlphaFoldDB" id="A0A845A7Q5"/>
<evidence type="ECO:0000256" key="1">
    <source>
        <dbReference type="SAM" id="SignalP"/>
    </source>
</evidence>
<protein>
    <submittedName>
        <fullName evidence="2">DUF2141 domain-containing protein</fullName>
    </submittedName>
</protein>
<name>A0A845A7Q5_9SPHN</name>
<gene>
    <name evidence="2" type="ORF">GRI39_10120</name>
</gene>
<dbReference type="InterPro" id="IPR018673">
    <property type="entry name" value="DUF2141"/>
</dbReference>
<reference evidence="2 3" key="1">
    <citation type="submission" date="2019-12" db="EMBL/GenBank/DDBJ databases">
        <title>Genomic-based taxomic classification of the family Erythrobacteraceae.</title>
        <authorList>
            <person name="Xu L."/>
        </authorList>
    </citation>
    <scope>NUCLEOTIDE SEQUENCE [LARGE SCALE GENOMIC DNA]</scope>
    <source>
        <strain evidence="2 3">DSM 18604</strain>
    </source>
</reference>
<feature type="chain" id="PRO_5032848028" evidence="1">
    <location>
        <begin position="32"/>
        <end position="166"/>
    </location>
</feature>